<evidence type="ECO:0000256" key="1">
    <source>
        <dbReference type="SAM" id="Phobius"/>
    </source>
</evidence>
<sequence length="387" mass="39877">MYPADATSVCPAGVHAAVKDTGGKMMKRVAAVVLCILLLWVPARAADTLSDQKSAGQASMRSALDGEAQSLLSGLDGEGDLAQSVYTLLQRTKQEQQSAVRRAAATLVRVAVILILCGCAGSFAKTSQLSPLILSLAGALGVTAVVYRDLSGLMGLCSQTAEEIQVFSKSMLPVMMTAVSLSGSPASAALAYSGTMFALDLCISLITGIFIPAVSAYVAMITVNAAISNNMLSRLAAFLKWLTVGTLKLLLTLFFTYITISGTASHGMDTNTVKAAKFALSGAVPVVGNILSGATDAVLSGAVVLKNSLGIFGMLCVAAICLVPFLRLGISYLVFRTGTALLSPICPPQLAGLLDGITGSIGLILGMLGSCSAILFFELVYSVVMVT</sequence>
<keyword evidence="1" id="KW-0812">Transmembrane</keyword>
<keyword evidence="3" id="KW-1185">Reference proteome</keyword>
<dbReference type="InterPro" id="IPR014194">
    <property type="entry name" value="Spore_III_AE"/>
</dbReference>
<feature type="transmembrane region" description="Helical" evidence="1">
    <location>
        <begin position="103"/>
        <end position="123"/>
    </location>
</feature>
<dbReference type="AlphaFoldDB" id="A0A252F7I2"/>
<name>A0A252F7I2_9FIRM</name>
<evidence type="ECO:0008006" key="4">
    <source>
        <dbReference type="Google" id="ProtNLM"/>
    </source>
</evidence>
<keyword evidence="1" id="KW-0472">Membrane</keyword>
<feature type="transmembrane region" description="Helical" evidence="1">
    <location>
        <begin position="198"/>
        <end position="223"/>
    </location>
</feature>
<dbReference type="OrthoDB" id="1706761at2"/>
<comment type="caution">
    <text evidence="2">The sequence shown here is derived from an EMBL/GenBank/DDBJ whole genome shotgun (WGS) entry which is preliminary data.</text>
</comment>
<feature type="transmembrane region" description="Helical" evidence="1">
    <location>
        <begin position="278"/>
        <end position="299"/>
    </location>
</feature>
<feature type="transmembrane region" description="Helical" evidence="1">
    <location>
        <begin position="129"/>
        <end position="150"/>
    </location>
</feature>
<dbReference type="EMBL" id="NHOC01000002">
    <property type="protein sequence ID" value="OUM21620.1"/>
    <property type="molecule type" value="Genomic_DNA"/>
</dbReference>
<dbReference type="Proteomes" id="UP000194903">
    <property type="component" value="Unassembled WGS sequence"/>
</dbReference>
<keyword evidence="1" id="KW-1133">Transmembrane helix</keyword>
<feature type="transmembrane region" description="Helical" evidence="1">
    <location>
        <begin position="25"/>
        <end position="43"/>
    </location>
</feature>
<proteinExistence type="predicted"/>
<gene>
    <name evidence="2" type="ORF">CBW42_03400</name>
</gene>
<organism evidence="2 3">
    <name type="scientific">Butyricicoccus porcorum</name>
    <dbReference type="NCBI Taxonomy" id="1945634"/>
    <lineage>
        <taxon>Bacteria</taxon>
        <taxon>Bacillati</taxon>
        <taxon>Bacillota</taxon>
        <taxon>Clostridia</taxon>
        <taxon>Eubacteriales</taxon>
        <taxon>Butyricicoccaceae</taxon>
        <taxon>Butyricicoccus</taxon>
    </lineage>
</organism>
<dbReference type="Pfam" id="PF09546">
    <property type="entry name" value="Spore_III_AE"/>
    <property type="match status" value="1"/>
</dbReference>
<feature type="transmembrane region" description="Helical" evidence="1">
    <location>
        <begin position="311"/>
        <end position="335"/>
    </location>
</feature>
<feature type="transmembrane region" description="Helical" evidence="1">
    <location>
        <begin position="361"/>
        <end position="384"/>
    </location>
</feature>
<reference evidence="2 3" key="1">
    <citation type="submission" date="2017-05" db="EMBL/GenBank/DDBJ databases">
        <title>Butyricicoccus porcorum sp. nov. a butyrate-producing bacterium from the swine intestinal tract.</title>
        <authorList>
            <person name="Trachsel J."/>
            <person name="Humphrey S."/>
            <person name="Allen H.K."/>
        </authorList>
    </citation>
    <scope>NUCLEOTIDE SEQUENCE [LARGE SCALE GENOMIC DNA]</scope>
    <source>
        <strain evidence="2">BB10</strain>
    </source>
</reference>
<evidence type="ECO:0000313" key="3">
    <source>
        <dbReference type="Proteomes" id="UP000194903"/>
    </source>
</evidence>
<protein>
    <recommendedName>
        <fullName evidence="4">Stage III sporulation protein AE</fullName>
    </recommendedName>
</protein>
<feature type="transmembrane region" description="Helical" evidence="1">
    <location>
        <begin position="235"/>
        <end position="258"/>
    </location>
</feature>
<evidence type="ECO:0000313" key="2">
    <source>
        <dbReference type="EMBL" id="OUM21620.1"/>
    </source>
</evidence>
<accession>A0A252F7I2</accession>